<keyword evidence="3" id="KW-1185">Reference proteome</keyword>
<dbReference type="AlphaFoldDB" id="A0A183C4W7"/>
<name>A0A183C4W7_GLOPA</name>
<dbReference type="Gene3D" id="3.40.605.10">
    <property type="entry name" value="Aldehyde Dehydrogenase, Chain A, domain 1"/>
    <property type="match status" value="1"/>
</dbReference>
<keyword evidence="1" id="KW-0560">Oxidoreductase</keyword>
<dbReference type="Proteomes" id="UP000050741">
    <property type="component" value="Unassembled WGS sequence"/>
</dbReference>
<dbReference type="WBParaSite" id="GPLIN_000791100">
    <property type="protein sequence ID" value="GPLIN_000791100"/>
    <property type="gene ID" value="GPLIN_000791100"/>
</dbReference>
<sequence>MIVRKAAAALAVGCTVVVKPAEDTPLTALALAQTSQEAGLPNGVFNVIPADRTETAEISKFLCDSHDVDCISFTGSTDIGKVMDTLHKAKICRILNLIKKVGVLCYY</sequence>
<dbReference type="InterPro" id="IPR050740">
    <property type="entry name" value="Aldehyde_DH_Superfamily"/>
</dbReference>
<dbReference type="GO" id="GO:0009450">
    <property type="term" value="P:gamma-aminobutyric acid catabolic process"/>
    <property type="evidence" value="ECO:0007669"/>
    <property type="project" value="TreeGrafter"/>
</dbReference>
<evidence type="ECO:0000256" key="1">
    <source>
        <dbReference type="ARBA" id="ARBA00023002"/>
    </source>
</evidence>
<dbReference type="GO" id="GO:0005739">
    <property type="term" value="C:mitochondrion"/>
    <property type="evidence" value="ECO:0007669"/>
    <property type="project" value="TreeGrafter"/>
</dbReference>
<dbReference type="PANTHER" id="PTHR43353:SF5">
    <property type="entry name" value="SUCCINATE-SEMIALDEHYDE DEHYDROGENASE, MITOCHONDRIAL"/>
    <property type="match status" value="1"/>
</dbReference>
<proteinExistence type="predicted"/>
<dbReference type="InterPro" id="IPR015590">
    <property type="entry name" value="Aldehyde_DH_dom"/>
</dbReference>
<reference evidence="4" key="3">
    <citation type="submission" date="2016-06" db="UniProtKB">
        <authorList>
            <consortium name="WormBaseParasite"/>
        </authorList>
    </citation>
    <scope>IDENTIFICATION</scope>
</reference>
<feature type="domain" description="Aldehyde dehydrogenase" evidence="2">
    <location>
        <begin position="1"/>
        <end position="87"/>
    </location>
</feature>
<reference evidence="3" key="2">
    <citation type="submission" date="2014-05" db="EMBL/GenBank/DDBJ databases">
        <title>The genome and life-stage specific transcriptomes of Globodera pallida elucidate key aspects of plant parasitism by a cyst nematode.</title>
        <authorList>
            <person name="Cotton J.A."/>
            <person name="Lilley C.J."/>
            <person name="Jones L.M."/>
            <person name="Kikuchi T."/>
            <person name="Reid A.J."/>
            <person name="Thorpe P."/>
            <person name="Tsai I.J."/>
            <person name="Beasley H."/>
            <person name="Blok V."/>
            <person name="Cock P.J.A."/>
            <person name="Van den Akker S.E."/>
            <person name="Holroyd N."/>
            <person name="Hunt M."/>
            <person name="Mantelin S."/>
            <person name="Naghra H."/>
            <person name="Pain A."/>
            <person name="Palomares-Rius J.E."/>
            <person name="Zarowiecki M."/>
            <person name="Berriman M."/>
            <person name="Jones J.T."/>
            <person name="Urwin P.E."/>
        </authorList>
    </citation>
    <scope>NUCLEOTIDE SEQUENCE [LARGE SCALE GENOMIC DNA]</scope>
    <source>
        <strain evidence="3">Lindley</strain>
    </source>
</reference>
<dbReference type="PANTHER" id="PTHR43353">
    <property type="entry name" value="SUCCINATE-SEMIALDEHYDE DEHYDROGENASE, MITOCHONDRIAL"/>
    <property type="match status" value="1"/>
</dbReference>
<organism evidence="3 4">
    <name type="scientific">Globodera pallida</name>
    <name type="common">Potato cyst nematode worm</name>
    <name type="synonym">Heterodera pallida</name>
    <dbReference type="NCBI Taxonomy" id="36090"/>
    <lineage>
        <taxon>Eukaryota</taxon>
        <taxon>Metazoa</taxon>
        <taxon>Ecdysozoa</taxon>
        <taxon>Nematoda</taxon>
        <taxon>Chromadorea</taxon>
        <taxon>Rhabditida</taxon>
        <taxon>Tylenchina</taxon>
        <taxon>Tylenchomorpha</taxon>
        <taxon>Tylenchoidea</taxon>
        <taxon>Heteroderidae</taxon>
        <taxon>Heteroderinae</taxon>
        <taxon>Globodera</taxon>
    </lineage>
</organism>
<dbReference type="SUPFAM" id="SSF53720">
    <property type="entry name" value="ALDH-like"/>
    <property type="match status" value="1"/>
</dbReference>
<dbReference type="InterPro" id="IPR016161">
    <property type="entry name" value="Ald_DH/histidinol_DH"/>
</dbReference>
<protein>
    <submittedName>
        <fullName evidence="4">Aldedh domain-containing protein</fullName>
    </submittedName>
</protein>
<dbReference type="GO" id="GO:0004777">
    <property type="term" value="F:succinate-semialdehyde dehydrogenase (NAD+) activity"/>
    <property type="evidence" value="ECO:0007669"/>
    <property type="project" value="TreeGrafter"/>
</dbReference>
<reference evidence="3" key="1">
    <citation type="submission" date="2013-12" db="EMBL/GenBank/DDBJ databases">
        <authorList>
            <person name="Aslett M."/>
        </authorList>
    </citation>
    <scope>NUCLEOTIDE SEQUENCE [LARGE SCALE GENOMIC DNA]</scope>
    <source>
        <strain evidence="3">Lindley</strain>
    </source>
</reference>
<evidence type="ECO:0000313" key="3">
    <source>
        <dbReference type="Proteomes" id="UP000050741"/>
    </source>
</evidence>
<accession>A0A183C4W7</accession>
<dbReference type="Pfam" id="PF00171">
    <property type="entry name" value="Aldedh"/>
    <property type="match status" value="1"/>
</dbReference>
<evidence type="ECO:0000313" key="4">
    <source>
        <dbReference type="WBParaSite" id="GPLIN_000791100"/>
    </source>
</evidence>
<dbReference type="InterPro" id="IPR016162">
    <property type="entry name" value="Ald_DH_N"/>
</dbReference>
<evidence type="ECO:0000259" key="2">
    <source>
        <dbReference type="Pfam" id="PF00171"/>
    </source>
</evidence>